<evidence type="ECO:0000313" key="2">
    <source>
        <dbReference type="EMBL" id="ETS74352.1"/>
    </source>
</evidence>
<name>W3WMI1_PESFW</name>
<organism evidence="2 3">
    <name type="scientific">Pestalotiopsis fici (strain W106-1 / CGMCC3.15140)</name>
    <dbReference type="NCBI Taxonomy" id="1229662"/>
    <lineage>
        <taxon>Eukaryota</taxon>
        <taxon>Fungi</taxon>
        <taxon>Dikarya</taxon>
        <taxon>Ascomycota</taxon>
        <taxon>Pezizomycotina</taxon>
        <taxon>Sordariomycetes</taxon>
        <taxon>Xylariomycetidae</taxon>
        <taxon>Amphisphaeriales</taxon>
        <taxon>Sporocadaceae</taxon>
        <taxon>Pestalotiopsis</taxon>
    </lineage>
</organism>
<accession>W3WMI1</accession>
<feature type="signal peptide" evidence="1">
    <location>
        <begin position="1"/>
        <end position="18"/>
    </location>
</feature>
<evidence type="ECO:0000256" key="1">
    <source>
        <dbReference type="SAM" id="SignalP"/>
    </source>
</evidence>
<protein>
    <submittedName>
        <fullName evidence="2">Uncharacterized protein</fullName>
    </submittedName>
</protein>
<dbReference type="EMBL" id="KI912120">
    <property type="protein sequence ID" value="ETS74352.1"/>
    <property type="molecule type" value="Genomic_DNA"/>
</dbReference>
<dbReference type="Proteomes" id="UP000030651">
    <property type="component" value="Unassembled WGS sequence"/>
</dbReference>
<keyword evidence="3" id="KW-1185">Reference proteome</keyword>
<dbReference type="HOGENOM" id="CLU_1653377_0_0_1"/>
<evidence type="ECO:0000313" key="3">
    <source>
        <dbReference type="Proteomes" id="UP000030651"/>
    </source>
</evidence>
<dbReference type="AlphaFoldDB" id="W3WMI1"/>
<dbReference type="InParanoid" id="W3WMI1"/>
<feature type="chain" id="PRO_5004833717" evidence="1">
    <location>
        <begin position="19"/>
        <end position="166"/>
    </location>
</feature>
<sequence>MVNMLRYTLVLAPLLVTALPQIAPRDDVPSYCVPPFKTDADQNYVYVDNTGMCEETGDCKNACVTFIRSTACSGTGYDDQQITKIQKGIYEQIAKDGFTESTIVDNWTFTFVGGTTAFPNQAVRAEFNAGTTVFKNDGNTFLPSNIYFTSVDDAGKHYIIQGTNVC</sequence>
<dbReference type="OrthoDB" id="4918924at2759"/>
<proteinExistence type="predicted"/>
<reference evidence="3" key="1">
    <citation type="journal article" date="2015" name="BMC Genomics">
        <title>Genomic and transcriptomic analysis of the endophytic fungus Pestalotiopsis fici reveals its lifestyle and high potential for synthesis of natural products.</title>
        <authorList>
            <person name="Wang X."/>
            <person name="Zhang X."/>
            <person name="Liu L."/>
            <person name="Xiang M."/>
            <person name="Wang W."/>
            <person name="Sun X."/>
            <person name="Che Y."/>
            <person name="Guo L."/>
            <person name="Liu G."/>
            <person name="Guo L."/>
            <person name="Wang C."/>
            <person name="Yin W.B."/>
            <person name="Stadler M."/>
            <person name="Zhang X."/>
            <person name="Liu X."/>
        </authorList>
    </citation>
    <scope>NUCLEOTIDE SEQUENCE [LARGE SCALE GENOMIC DNA]</scope>
    <source>
        <strain evidence="3">W106-1 / CGMCC3.15140</strain>
    </source>
</reference>
<dbReference type="GeneID" id="19279231"/>
<dbReference type="RefSeq" id="XP_007840990.1">
    <property type="nucleotide sequence ID" value="XM_007842799.1"/>
</dbReference>
<dbReference type="eggNOG" id="ENOG502SZPB">
    <property type="taxonomic scope" value="Eukaryota"/>
</dbReference>
<dbReference type="KEGG" id="pfy:PFICI_14218"/>
<keyword evidence="1" id="KW-0732">Signal</keyword>
<gene>
    <name evidence="2" type="ORF">PFICI_14218</name>
</gene>